<reference evidence="2" key="1">
    <citation type="submission" date="2022-11" db="UniProtKB">
        <authorList>
            <consortium name="WormBaseParasite"/>
        </authorList>
    </citation>
    <scope>IDENTIFICATION</scope>
</reference>
<organism evidence="1 2">
    <name type="scientific">Panagrolaimus sp. ES5</name>
    <dbReference type="NCBI Taxonomy" id="591445"/>
    <lineage>
        <taxon>Eukaryota</taxon>
        <taxon>Metazoa</taxon>
        <taxon>Ecdysozoa</taxon>
        <taxon>Nematoda</taxon>
        <taxon>Chromadorea</taxon>
        <taxon>Rhabditida</taxon>
        <taxon>Tylenchina</taxon>
        <taxon>Panagrolaimomorpha</taxon>
        <taxon>Panagrolaimoidea</taxon>
        <taxon>Panagrolaimidae</taxon>
        <taxon>Panagrolaimus</taxon>
    </lineage>
</organism>
<dbReference type="WBParaSite" id="ES5_v2.g21453.t1">
    <property type="protein sequence ID" value="ES5_v2.g21453.t1"/>
    <property type="gene ID" value="ES5_v2.g21453"/>
</dbReference>
<sequence length="214" mass="25311">MDSSNEPSSLSLSTSKSRKRKADNSKNVIVPSKRARFLSTYRRDQEWSLPESIIHYMAMNPKKADVYEKLIESCKYFFVQNPIIVAERFAYVEYNDLEGIPFLYKDQENILLPTVLTNTVKELLENPHLSNLVYFEVCNLSELFDIETFMKFMKKTRDTLFDLHFCPPLSEAFKNRLDEMIDEILESKTCNMKLDFHGLDEEKRKKIESLYERF</sequence>
<evidence type="ECO:0000313" key="2">
    <source>
        <dbReference type="WBParaSite" id="ES5_v2.g21453.t1"/>
    </source>
</evidence>
<protein>
    <submittedName>
        <fullName evidence="2">Uncharacterized protein</fullName>
    </submittedName>
</protein>
<accession>A0AC34FVH5</accession>
<evidence type="ECO:0000313" key="1">
    <source>
        <dbReference type="Proteomes" id="UP000887579"/>
    </source>
</evidence>
<name>A0AC34FVH5_9BILA</name>
<proteinExistence type="predicted"/>
<dbReference type="Proteomes" id="UP000887579">
    <property type="component" value="Unplaced"/>
</dbReference>